<feature type="region of interest" description="Disordered" evidence="2">
    <location>
        <begin position="412"/>
        <end position="431"/>
    </location>
</feature>
<dbReference type="Pfam" id="PF00076">
    <property type="entry name" value="RRM_1"/>
    <property type="match status" value="1"/>
</dbReference>
<feature type="compositionally biased region" description="Polar residues" evidence="2">
    <location>
        <begin position="450"/>
        <end position="459"/>
    </location>
</feature>
<feature type="compositionally biased region" description="Low complexity" evidence="2">
    <location>
        <begin position="1"/>
        <end position="23"/>
    </location>
</feature>
<dbReference type="InterPro" id="IPR000504">
    <property type="entry name" value="RRM_dom"/>
</dbReference>
<feature type="region of interest" description="Disordered" evidence="2">
    <location>
        <begin position="1"/>
        <end position="37"/>
    </location>
</feature>
<keyword evidence="5" id="KW-1185">Reference proteome</keyword>
<dbReference type="InterPro" id="IPR035979">
    <property type="entry name" value="RBD_domain_sf"/>
</dbReference>
<keyword evidence="1" id="KW-0694">RNA-binding</keyword>
<evidence type="ECO:0000313" key="5">
    <source>
        <dbReference type="Proteomes" id="UP001165122"/>
    </source>
</evidence>
<feature type="region of interest" description="Disordered" evidence="2">
    <location>
        <begin position="175"/>
        <end position="196"/>
    </location>
</feature>
<evidence type="ECO:0000256" key="2">
    <source>
        <dbReference type="SAM" id="MobiDB-lite"/>
    </source>
</evidence>
<protein>
    <recommendedName>
        <fullName evidence="3">RRM domain-containing protein</fullName>
    </recommendedName>
</protein>
<proteinExistence type="predicted"/>
<dbReference type="SMART" id="SM00360">
    <property type="entry name" value="RRM"/>
    <property type="match status" value="1"/>
</dbReference>
<dbReference type="InterPro" id="IPR012677">
    <property type="entry name" value="Nucleotide-bd_a/b_plait_sf"/>
</dbReference>
<evidence type="ECO:0000256" key="1">
    <source>
        <dbReference type="PROSITE-ProRule" id="PRU00176"/>
    </source>
</evidence>
<dbReference type="PROSITE" id="PS50102">
    <property type="entry name" value="RRM"/>
    <property type="match status" value="1"/>
</dbReference>
<dbReference type="OrthoDB" id="47957at2759"/>
<feature type="region of interest" description="Disordered" evidence="2">
    <location>
        <begin position="366"/>
        <end position="390"/>
    </location>
</feature>
<reference evidence="5" key="1">
    <citation type="journal article" date="2023" name="Commun. Biol.">
        <title>Genome analysis of Parmales, the sister group of diatoms, reveals the evolutionary specialization of diatoms from phago-mixotrophs to photoautotrophs.</title>
        <authorList>
            <person name="Ban H."/>
            <person name="Sato S."/>
            <person name="Yoshikawa S."/>
            <person name="Yamada K."/>
            <person name="Nakamura Y."/>
            <person name="Ichinomiya M."/>
            <person name="Sato N."/>
            <person name="Blanc-Mathieu R."/>
            <person name="Endo H."/>
            <person name="Kuwata A."/>
            <person name="Ogata H."/>
        </authorList>
    </citation>
    <scope>NUCLEOTIDE SEQUENCE [LARGE SCALE GENOMIC DNA]</scope>
    <source>
        <strain evidence="5">NIES 3700</strain>
    </source>
</reference>
<dbReference type="EMBL" id="BRXW01000638">
    <property type="protein sequence ID" value="GMH71458.1"/>
    <property type="molecule type" value="Genomic_DNA"/>
</dbReference>
<feature type="compositionally biased region" description="Basic and acidic residues" evidence="2">
    <location>
        <begin position="101"/>
        <end position="110"/>
    </location>
</feature>
<gene>
    <name evidence="4" type="ORF">TrLO_g3898</name>
</gene>
<dbReference type="GO" id="GO:0003723">
    <property type="term" value="F:RNA binding"/>
    <property type="evidence" value="ECO:0007669"/>
    <property type="project" value="UniProtKB-UniRule"/>
</dbReference>
<dbReference type="AlphaFoldDB" id="A0A9W7ECQ0"/>
<dbReference type="SUPFAM" id="SSF54928">
    <property type="entry name" value="RNA-binding domain, RBD"/>
    <property type="match status" value="1"/>
</dbReference>
<feature type="domain" description="RRM" evidence="3">
    <location>
        <begin position="273"/>
        <end position="366"/>
    </location>
</feature>
<comment type="caution">
    <text evidence="4">The sequence shown here is derived from an EMBL/GenBank/DDBJ whole genome shotgun (WGS) entry which is preliminary data.</text>
</comment>
<feature type="region of interest" description="Disordered" evidence="2">
    <location>
        <begin position="450"/>
        <end position="531"/>
    </location>
</feature>
<dbReference type="Gene3D" id="3.30.70.330">
    <property type="match status" value="1"/>
</dbReference>
<sequence>MSSELSTSPTSPTSSLSPTATKHSSSDDTSLKSSSTTLSTRFSFLSKLLKQKSDRSLNKISIKEEIESKYVSPIPERGGEVEEVHKTPEFGYYGYNNLRRRNSEGDRGEKVVQQGRKKGGGWIDPLEEEVNRSWNPDPLRTRLSNSDLVSEGMVSQAITMAFLEPRDIHLSTTQSSVRFTSSTPPPHPPSKSPSRIEATCYHETITYVKRSRSHLSSPYSKHSDASYLQEKLNYLVALVRHQRLDPDDASRITHGIACLLPSLWECVREPPECTVLVYGMRRNASIDSLASSFSEFGAIREVNVACGEKGFGFVRFRSHVSVERSLRRYVRDEILVDDVAVVCQVLGGGNDLTYTGGTMNVAAMKARDADPSPRTLLSPRTPDSESSNVLSDVERQHFSSLANVDKQVKSELAEESAKSARKSRTKNQDGLDWVRPTAVTVTRSKIIIKNSMSNDSSGQPERVETMEVPRSAPRMYHEKVLQLDLSRSEDVGEREREGTKKEDEREGNKQSLLSTPYKVYKRLSNSGKPKP</sequence>
<feature type="compositionally biased region" description="Basic and acidic residues" evidence="2">
    <location>
        <begin position="475"/>
        <end position="508"/>
    </location>
</feature>
<organism evidence="4 5">
    <name type="scientific">Triparma laevis f. longispina</name>
    <dbReference type="NCBI Taxonomy" id="1714387"/>
    <lineage>
        <taxon>Eukaryota</taxon>
        <taxon>Sar</taxon>
        <taxon>Stramenopiles</taxon>
        <taxon>Ochrophyta</taxon>
        <taxon>Bolidophyceae</taxon>
        <taxon>Parmales</taxon>
        <taxon>Triparmaceae</taxon>
        <taxon>Triparma</taxon>
    </lineage>
</organism>
<evidence type="ECO:0000259" key="3">
    <source>
        <dbReference type="PROSITE" id="PS50102"/>
    </source>
</evidence>
<feature type="region of interest" description="Disordered" evidence="2">
    <location>
        <begin position="101"/>
        <end position="124"/>
    </location>
</feature>
<name>A0A9W7ECQ0_9STRA</name>
<evidence type="ECO:0000313" key="4">
    <source>
        <dbReference type="EMBL" id="GMH71458.1"/>
    </source>
</evidence>
<accession>A0A9W7ECQ0</accession>
<dbReference type="Proteomes" id="UP001165122">
    <property type="component" value="Unassembled WGS sequence"/>
</dbReference>